<organism evidence="1 2">
    <name type="scientific">Gossypium armourianum</name>
    <dbReference type="NCBI Taxonomy" id="34283"/>
    <lineage>
        <taxon>Eukaryota</taxon>
        <taxon>Viridiplantae</taxon>
        <taxon>Streptophyta</taxon>
        <taxon>Embryophyta</taxon>
        <taxon>Tracheophyta</taxon>
        <taxon>Spermatophyta</taxon>
        <taxon>Magnoliopsida</taxon>
        <taxon>eudicotyledons</taxon>
        <taxon>Gunneridae</taxon>
        <taxon>Pentapetalae</taxon>
        <taxon>rosids</taxon>
        <taxon>malvids</taxon>
        <taxon>Malvales</taxon>
        <taxon>Malvaceae</taxon>
        <taxon>Malvoideae</taxon>
        <taxon>Gossypium</taxon>
    </lineage>
</organism>
<sequence>MLLRMFAFGGRTLGYS</sequence>
<reference evidence="1 2" key="1">
    <citation type="journal article" date="2019" name="Genome Biol. Evol.">
        <title>Insights into the evolution of the New World diploid cottons (Gossypium, subgenus Houzingenia) based on genome sequencing.</title>
        <authorList>
            <person name="Grover C.E."/>
            <person name="Arick M.A. 2nd"/>
            <person name="Thrash A."/>
            <person name="Conover J.L."/>
            <person name="Sanders W.S."/>
            <person name="Peterson D.G."/>
            <person name="Frelichowski J.E."/>
            <person name="Scheffler J.A."/>
            <person name="Scheffler B.E."/>
            <person name="Wendel J.F."/>
        </authorList>
    </citation>
    <scope>NUCLEOTIDE SEQUENCE [LARGE SCALE GENOMIC DNA]</scope>
    <source>
        <strain evidence="1">6</strain>
        <tissue evidence="1">Leaf</tissue>
    </source>
</reference>
<evidence type="ECO:0000313" key="2">
    <source>
        <dbReference type="Proteomes" id="UP000593575"/>
    </source>
</evidence>
<comment type="caution">
    <text evidence="1">The sequence shown here is derived from an EMBL/GenBank/DDBJ whole genome shotgun (WGS) entry which is preliminary data.</text>
</comment>
<dbReference type="EMBL" id="JABFAE010000013">
    <property type="protein sequence ID" value="MBA0843597.1"/>
    <property type="molecule type" value="Genomic_DNA"/>
</dbReference>
<gene>
    <name evidence="1" type="ORF">Goarm_000770</name>
</gene>
<dbReference type="Proteomes" id="UP000593575">
    <property type="component" value="Unassembled WGS sequence"/>
</dbReference>
<evidence type="ECO:0000313" key="1">
    <source>
        <dbReference type="EMBL" id="MBA0843597.1"/>
    </source>
</evidence>
<keyword evidence="2" id="KW-1185">Reference proteome</keyword>
<name>A0A7J9KAV2_9ROSI</name>
<protein>
    <submittedName>
        <fullName evidence="1">Uncharacterized protein</fullName>
    </submittedName>
</protein>
<accession>A0A7J9KAV2</accession>
<proteinExistence type="predicted"/>
<dbReference type="AlphaFoldDB" id="A0A7J9KAV2"/>